<dbReference type="OrthoDB" id="534063at2759"/>
<evidence type="ECO:0000313" key="6">
    <source>
        <dbReference type="EMBL" id="CAI3992282.1"/>
    </source>
</evidence>
<keyword evidence="3" id="KW-0539">Nucleus</keyword>
<dbReference type="EMBL" id="CAMXCT020001691">
    <property type="protein sequence ID" value="CAL1145657.1"/>
    <property type="molecule type" value="Genomic_DNA"/>
</dbReference>
<comment type="caution">
    <text evidence="6">The sequence shown here is derived from an EMBL/GenBank/DDBJ whole genome shotgun (WGS) entry which is preliminary data.</text>
</comment>
<organism evidence="6">
    <name type="scientific">Cladocopium goreaui</name>
    <dbReference type="NCBI Taxonomy" id="2562237"/>
    <lineage>
        <taxon>Eukaryota</taxon>
        <taxon>Sar</taxon>
        <taxon>Alveolata</taxon>
        <taxon>Dinophyceae</taxon>
        <taxon>Suessiales</taxon>
        <taxon>Symbiodiniaceae</taxon>
        <taxon>Cladocopium</taxon>
    </lineage>
</organism>
<evidence type="ECO:0000256" key="1">
    <source>
        <dbReference type="ARBA" id="ARBA00004123"/>
    </source>
</evidence>
<gene>
    <name evidence="6" type="ORF">C1SCF055_LOCUS19122</name>
</gene>
<dbReference type="EMBL" id="CAMXCT010001691">
    <property type="protein sequence ID" value="CAI3992282.1"/>
    <property type="molecule type" value="Genomic_DNA"/>
</dbReference>
<comment type="subcellular location">
    <subcellularLocation>
        <location evidence="1">Nucleus</location>
    </subcellularLocation>
</comment>
<evidence type="ECO:0000313" key="7">
    <source>
        <dbReference type="EMBL" id="CAL1145657.1"/>
    </source>
</evidence>
<dbReference type="Proteomes" id="UP001152797">
    <property type="component" value="Unassembled WGS sequence"/>
</dbReference>
<feature type="region of interest" description="Disordered" evidence="5">
    <location>
        <begin position="20"/>
        <end position="50"/>
    </location>
</feature>
<evidence type="ECO:0000256" key="5">
    <source>
        <dbReference type="SAM" id="MobiDB-lite"/>
    </source>
</evidence>
<sequence>MDAPLDVPPKMQKMASFRAMLQKSKSDPPLVTDLDPTPMSEALSQPHSLFERLESPCTTDRFDRDFMRQDIKRRRRLQEEALKESGKEQLPQLSNPEQMGEDMTLHRSMRVTLTAVPTASLSWLRFLPYALRMPGLKGDDLDPVARAEAMEICQQHVSHLMTDPEKACRWLCRIASLLTWYEMEGPLNLKRKQVPNEATSQTLEAEQKDWDESYRSLWVLLRQGSVPTFCIEAERFSILVFGDNSGSWTQGSEPVKPSRSEPLALLWPSTREIRALLHENHAHFDVPGGSDGGAGACLGSGATEQTLAELRELHRDGEKATTLGLRDLEDTSSPALLFKGSWRVHVLMDVLRQYFLGQPNPSAPPSPTRLPRLLSPKPFVNARAKTAEVVKLSTDPATELRGSFFPQQLQYFLTLLRVSYPKFRCELGAGRGKESSQGPQGRGGLNAFTLLKQHRIESVSCDRV</sequence>
<dbReference type="EMBL" id="CAMXCT030001691">
    <property type="protein sequence ID" value="CAL4779594.1"/>
    <property type="molecule type" value="Genomic_DNA"/>
</dbReference>
<feature type="non-terminal residue" evidence="6">
    <location>
        <position position="1"/>
    </location>
</feature>
<protein>
    <submittedName>
        <fullName evidence="6">Uncharacterized protein</fullName>
    </submittedName>
</protein>
<dbReference type="PANTHER" id="PTHR12972">
    <property type="entry name" value="DOWNSTREAM NEIGHBOR OF SON"/>
    <property type="match status" value="1"/>
</dbReference>
<dbReference type="AlphaFoldDB" id="A0A9P1CHC0"/>
<keyword evidence="8" id="KW-1185">Reference proteome</keyword>
<dbReference type="PANTHER" id="PTHR12972:SF0">
    <property type="entry name" value="PROTEIN DOWNSTREAM NEIGHBOR OF SON"/>
    <property type="match status" value="1"/>
</dbReference>
<proteinExistence type="inferred from homology"/>
<dbReference type="InterPro" id="IPR024861">
    <property type="entry name" value="Donson"/>
</dbReference>
<reference evidence="6" key="1">
    <citation type="submission" date="2022-10" db="EMBL/GenBank/DDBJ databases">
        <authorList>
            <person name="Chen Y."/>
            <person name="Dougan E. K."/>
            <person name="Chan C."/>
            <person name="Rhodes N."/>
            <person name="Thang M."/>
        </authorList>
    </citation>
    <scope>NUCLEOTIDE SEQUENCE</scope>
</reference>
<evidence type="ECO:0000313" key="8">
    <source>
        <dbReference type="Proteomes" id="UP001152797"/>
    </source>
</evidence>
<keyword evidence="2" id="KW-0217">Developmental protein</keyword>
<dbReference type="GO" id="GO:0033260">
    <property type="term" value="P:nuclear DNA replication"/>
    <property type="evidence" value="ECO:0007669"/>
    <property type="project" value="TreeGrafter"/>
</dbReference>
<name>A0A9P1CHC0_9DINO</name>
<dbReference type="GO" id="GO:0005634">
    <property type="term" value="C:nucleus"/>
    <property type="evidence" value="ECO:0007669"/>
    <property type="project" value="UniProtKB-SubCell"/>
</dbReference>
<feature type="compositionally biased region" description="Low complexity" evidence="5">
    <location>
        <begin position="27"/>
        <end position="38"/>
    </location>
</feature>
<accession>A0A9P1CHC0</accession>
<evidence type="ECO:0000256" key="2">
    <source>
        <dbReference type="ARBA" id="ARBA00022473"/>
    </source>
</evidence>
<comment type="similarity">
    <text evidence="4">Belongs to the DONSON family.</text>
</comment>
<evidence type="ECO:0000256" key="3">
    <source>
        <dbReference type="ARBA" id="ARBA00023242"/>
    </source>
</evidence>
<evidence type="ECO:0000256" key="4">
    <source>
        <dbReference type="ARBA" id="ARBA00025806"/>
    </source>
</evidence>
<reference evidence="7" key="2">
    <citation type="submission" date="2024-04" db="EMBL/GenBank/DDBJ databases">
        <authorList>
            <person name="Chen Y."/>
            <person name="Shah S."/>
            <person name="Dougan E. K."/>
            <person name="Thang M."/>
            <person name="Chan C."/>
        </authorList>
    </citation>
    <scope>NUCLEOTIDE SEQUENCE [LARGE SCALE GENOMIC DNA]</scope>
</reference>